<evidence type="ECO:0000313" key="3">
    <source>
        <dbReference type="EMBL" id="QQL45733.1"/>
    </source>
</evidence>
<comment type="cofactor">
    <cofactor evidence="2">
        <name>Fe(2+)</name>
        <dbReference type="ChEBI" id="CHEBI:29033"/>
    </cofactor>
    <text evidence="2">Binds 1 Fe(2+) ion.</text>
</comment>
<dbReference type="PANTHER" id="PTHR10458:SF22">
    <property type="entry name" value="PEPTIDE DEFORMYLASE"/>
    <property type="match status" value="1"/>
</dbReference>
<organism evidence="3 4">
    <name type="scientific">Sulfuriroseicoccus oceanibius</name>
    <dbReference type="NCBI Taxonomy" id="2707525"/>
    <lineage>
        <taxon>Bacteria</taxon>
        <taxon>Pseudomonadati</taxon>
        <taxon>Verrucomicrobiota</taxon>
        <taxon>Verrucomicrobiia</taxon>
        <taxon>Verrucomicrobiales</taxon>
        <taxon>Verrucomicrobiaceae</taxon>
        <taxon>Sulfuriroseicoccus</taxon>
    </lineage>
</organism>
<dbReference type="CDD" id="cd00487">
    <property type="entry name" value="Pep_deformylase"/>
    <property type="match status" value="1"/>
</dbReference>
<dbReference type="PRINTS" id="PR01576">
    <property type="entry name" value="PDEFORMYLASE"/>
</dbReference>
<dbReference type="RefSeq" id="WP_164365453.1">
    <property type="nucleotide sequence ID" value="NZ_CP066776.1"/>
</dbReference>
<proteinExistence type="inferred from homology"/>
<dbReference type="PIRSF" id="PIRSF004749">
    <property type="entry name" value="Pep_def"/>
    <property type="match status" value="1"/>
</dbReference>
<dbReference type="Gene3D" id="3.90.45.10">
    <property type="entry name" value="Peptide deformylase"/>
    <property type="match status" value="1"/>
</dbReference>
<sequence>MIREIVFFGDPVLRKKCAPVVLTDEHKALADDMIETMHAAQGIGLAAPQIGLPIQMAVVDVAHDPECLTFLKVDGEDTPLADIMPLIFVNPELEFGDDKDVMNEGCLSIPDLRADVTRPEQVTAKLTLLDGRRVTIETDGLLGRAIQHEVDHLNGVLFIDRLKPTAKARLRTSLKRMQQEYKERQRRKQWKK</sequence>
<dbReference type="PANTHER" id="PTHR10458">
    <property type="entry name" value="PEPTIDE DEFORMYLASE"/>
    <property type="match status" value="1"/>
</dbReference>
<protein>
    <recommendedName>
        <fullName evidence="2">Peptide deformylase</fullName>
        <shortName evidence="2">PDF</shortName>
        <ecNumber evidence="2">3.5.1.88</ecNumber>
    </recommendedName>
    <alternativeName>
        <fullName evidence="2">Polypeptide deformylase</fullName>
    </alternativeName>
</protein>
<dbReference type="Proteomes" id="UP000475117">
    <property type="component" value="Chromosome"/>
</dbReference>
<dbReference type="GO" id="GO:0046872">
    <property type="term" value="F:metal ion binding"/>
    <property type="evidence" value="ECO:0007669"/>
    <property type="project" value="UniProtKB-KW"/>
</dbReference>
<dbReference type="GO" id="GO:0042586">
    <property type="term" value="F:peptide deformylase activity"/>
    <property type="evidence" value="ECO:0007669"/>
    <property type="project" value="UniProtKB-UniRule"/>
</dbReference>
<dbReference type="EC" id="3.5.1.88" evidence="2"/>
<comment type="similarity">
    <text evidence="1 2">Belongs to the polypeptide deformylase family.</text>
</comment>
<dbReference type="InterPro" id="IPR023635">
    <property type="entry name" value="Peptide_deformylase"/>
</dbReference>
<dbReference type="SUPFAM" id="SSF56420">
    <property type="entry name" value="Peptide deformylase"/>
    <property type="match status" value="1"/>
</dbReference>
<feature type="active site" evidence="2">
    <location>
        <position position="149"/>
    </location>
</feature>
<dbReference type="HAMAP" id="MF_00163">
    <property type="entry name" value="Pep_deformylase"/>
    <property type="match status" value="1"/>
</dbReference>
<name>A0A6B3LDH5_9BACT</name>
<keyword evidence="2" id="KW-0408">Iron</keyword>
<feature type="binding site" evidence="2">
    <location>
        <position position="148"/>
    </location>
    <ligand>
        <name>Fe cation</name>
        <dbReference type="ChEBI" id="CHEBI:24875"/>
    </ligand>
</feature>
<feature type="binding site" evidence="2">
    <location>
        <position position="106"/>
    </location>
    <ligand>
        <name>Fe cation</name>
        <dbReference type="ChEBI" id="CHEBI:24875"/>
    </ligand>
</feature>
<evidence type="ECO:0000256" key="1">
    <source>
        <dbReference type="ARBA" id="ARBA00010759"/>
    </source>
</evidence>
<feature type="binding site" evidence="2">
    <location>
        <position position="152"/>
    </location>
    <ligand>
        <name>Fe cation</name>
        <dbReference type="ChEBI" id="CHEBI:24875"/>
    </ligand>
</feature>
<accession>A0A6B3LDH5</accession>
<keyword evidence="2" id="KW-0648">Protein biosynthesis</keyword>
<dbReference type="AlphaFoldDB" id="A0A6B3LDH5"/>
<comment type="function">
    <text evidence="2">Removes the formyl group from the N-terminal Met of newly synthesized proteins. Requires at least a dipeptide for an efficient rate of reaction. N-terminal L-methionine is a prerequisite for activity but the enzyme has broad specificity at other positions.</text>
</comment>
<comment type="catalytic activity">
    <reaction evidence="2">
        <text>N-terminal N-formyl-L-methionyl-[peptide] + H2O = N-terminal L-methionyl-[peptide] + formate</text>
        <dbReference type="Rhea" id="RHEA:24420"/>
        <dbReference type="Rhea" id="RHEA-COMP:10639"/>
        <dbReference type="Rhea" id="RHEA-COMP:10640"/>
        <dbReference type="ChEBI" id="CHEBI:15377"/>
        <dbReference type="ChEBI" id="CHEBI:15740"/>
        <dbReference type="ChEBI" id="CHEBI:49298"/>
        <dbReference type="ChEBI" id="CHEBI:64731"/>
        <dbReference type="EC" id="3.5.1.88"/>
    </reaction>
</comment>
<keyword evidence="4" id="KW-1185">Reference proteome</keyword>
<dbReference type="NCBIfam" id="TIGR00079">
    <property type="entry name" value="pept_deformyl"/>
    <property type="match status" value="1"/>
</dbReference>
<dbReference type="Pfam" id="PF01327">
    <property type="entry name" value="Pep_deformylase"/>
    <property type="match status" value="1"/>
</dbReference>
<dbReference type="GO" id="GO:0006412">
    <property type="term" value="P:translation"/>
    <property type="evidence" value="ECO:0007669"/>
    <property type="project" value="UniProtKB-UniRule"/>
</dbReference>
<gene>
    <name evidence="2 3" type="primary">def</name>
    <name evidence="3" type="ORF">G3M56_003860</name>
</gene>
<evidence type="ECO:0000313" key="4">
    <source>
        <dbReference type="Proteomes" id="UP000475117"/>
    </source>
</evidence>
<dbReference type="EMBL" id="CP066776">
    <property type="protein sequence ID" value="QQL45733.1"/>
    <property type="molecule type" value="Genomic_DNA"/>
</dbReference>
<dbReference type="NCBIfam" id="NF001159">
    <property type="entry name" value="PRK00150.1-3"/>
    <property type="match status" value="1"/>
</dbReference>
<evidence type="ECO:0000256" key="2">
    <source>
        <dbReference type="HAMAP-Rule" id="MF_00163"/>
    </source>
</evidence>
<keyword evidence="2 3" id="KW-0378">Hydrolase</keyword>
<reference evidence="3 4" key="1">
    <citation type="submission" date="2020-12" db="EMBL/GenBank/DDBJ databases">
        <title>Sulforoseuscoccus oceanibium gen. nov., sp. nov., a representative of the phylum Verrucomicrobia with special cytoplasmic membrane, and proposal of Sulforoseuscoccusaceae fam. nov.</title>
        <authorList>
            <person name="Xi F."/>
        </authorList>
    </citation>
    <scope>NUCLEOTIDE SEQUENCE [LARGE SCALE GENOMIC DNA]</scope>
    <source>
        <strain evidence="3 4">T37</strain>
    </source>
</reference>
<keyword evidence="2" id="KW-0479">Metal-binding</keyword>
<dbReference type="KEGG" id="soa:G3M56_003860"/>
<dbReference type="InterPro" id="IPR036821">
    <property type="entry name" value="Peptide_deformylase_sf"/>
</dbReference>